<evidence type="ECO:0000313" key="2">
    <source>
        <dbReference type="EMBL" id="CAA9290965.1"/>
    </source>
</evidence>
<name>A0A6J4JYT6_9PROT</name>
<organism evidence="2">
    <name type="scientific">uncultured Acetobacteraceae bacterium</name>
    <dbReference type="NCBI Taxonomy" id="169975"/>
    <lineage>
        <taxon>Bacteria</taxon>
        <taxon>Pseudomonadati</taxon>
        <taxon>Pseudomonadota</taxon>
        <taxon>Alphaproteobacteria</taxon>
        <taxon>Acetobacterales</taxon>
        <taxon>Acetobacteraceae</taxon>
        <taxon>environmental samples</taxon>
    </lineage>
</organism>
<dbReference type="AlphaFoldDB" id="A0A6J4JYT6"/>
<sequence>MACLPRCRTPAAHPPPTAVRRSPHGLLARGPAAAARRPALGGPLRPGPVPQTRGEAEGATKRSWWRPARPRRRRTWPQCM</sequence>
<feature type="compositionally biased region" description="Basic residues" evidence="1">
    <location>
        <begin position="68"/>
        <end position="80"/>
    </location>
</feature>
<feature type="compositionally biased region" description="Low complexity" evidence="1">
    <location>
        <begin position="25"/>
        <end position="43"/>
    </location>
</feature>
<protein>
    <submittedName>
        <fullName evidence="2">Uncharacterized protein</fullName>
    </submittedName>
</protein>
<feature type="region of interest" description="Disordered" evidence="1">
    <location>
        <begin position="1"/>
        <end position="80"/>
    </location>
</feature>
<dbReference type="EMBL" id="CADCTG010000375">
    <property type="protein sequence ID" value="CAA9290965.1"/>
    <property type="molecule type" value="Genomic_DNA"/>
</dbReference>
<gene>
    <name evidence="2" type="ORF">AVDCRST_MAG08-4603</name>
</gene>
<evidence type="ECO:0000256" key="1">
    <source>
        <dbReference type="SAM" id="MobiDB-lite"/>
    </source>
</evidence>
<accession>A0A6J4JYT6</accession>
<reference evidence="2" key="1">
    <citation type="submission" date="2020-02" db="EMBL/GenBank/DDBJ databases">
        <authorList>
            <person name="Meier V. D."/>
        </authorList>
    </citation>
    <scope>NUCLEOTIDE SEQUENCE</scope>
    <source>
        <strain evidence="2">AVDCRST_MAG08</strain>
    </source>
</reference>
<proteinExistence type="predicted"/>